<dbReference type="AlphaFoldDB" id="A0A1I8A7Y4"/>
<evidence type="ECO:0000313" key="1">
    <source>
        <dbReference type="Proteomes" id="UP000095287"/>
    </source>
</evidence>
<organism evidence="1 2">
    <name type="scientific">Steinernema glaseri</name>
    <dbReference type="NCBI Taxonomy" id="37863"/>
    <lineage>
        <taxon>Eukaryota</taxon>
        <taxon>Metazoa</taxon>
        <taxon>Ecdysozoa</taxon>
        <taxon>Nematoda</taxon>
        <taxon>Chromadorea</taxon>
        <taxon>Rhabditida</taxon>
        <taxon>Tylenchina</taxon>
        <taxon>Panagrolaimomorpha</taxon>
        <taxon>Strongyloidoidea</taxon>
        <taxon>Steinernematidae</taxon>
        <taxon>Steinernema</taxon>
    </lineage>
</organism>
<reference evidence="2" key="1">
    <citation type="submission" date="2016-11" db="UniProtKB">
        <authorList>
            <consortium name="WormBaseParasite"/>
        </authorList>
    </citation>
    <scope>IDENTIFICATION</scope>
</reference>
<evidence type="ECO:0000313" key="2">
    <source>
        <dbReference type="WBParaSite" id="L893_g3359.t1"/>
    </source>
</evidence>
<accession>A0A1I8A7Y4</accession>
<keyword evidence="1" id="KW-1185">Reference proteome</keyword>
<proteinExistence type="predicted"/>
<name>A0A1I8A7Y4_9BILA</name>
<dbReference type="Proteomes" id="UP000095287">
    <property type="component" value="Unplaced"/>
</dbReference>
<dbReference type="WBParaSite" id="L893_g3359.t1">
    <property type="protein sequence ID" value="L893_g3359.t1"/>
    <property type="gene ID" value="L893_g3359"/>
</dbReference>
<protein>
    <submittedName>
        <fullName evidence="2">Uncharacterized protein</fullName>
    </submittedName>
</protein>
<sequence length="251" mass="28149">MTKGILRLSEEWPRGAMDNASVYGTEDCRPFTHGYRVAIAVLKAIWRARGKALLCWLGKIDCFIKQRVVASPTRLAVTAFAEVRLLWVASERPHRAWHGTSSSQSASIALAGRIRVDSSLSSISAFLCTHIFLGLQASFLSSLTLSHFAAISDEFLSSTIVFMFCADTRGTEEAHARLPTPSMHSVDILLVCFLLTLRPSKWHRSIRRRLMRPISVQISHTSSDARSSIVLLLQPRQRPFDRLADPYNRLN</sequence>